<dbReference type="Proteomes" id="UP000195402">
    <property type="component" value="Unassembled WGS sequence"/>
</dbReference>
<dbReference type="FunFam" id="3.40.50.2000:FF:000088">
    <property type="entry name" value="Glycosyltransferase"/>
    <property type="match status" value="1"/>
</dbReference>
<evidence type="ECO:0000256" key="1">
    <source>
        <dbReference type="ARBA" id="ARBA00009995"/>
    </source>
</evidence>
<keyword evidence="2" id="KW-0328">Glycosyltransferase</keyword>
<dbReference type="OMA" id="WGTIVES"/>
<dbReference type="EMBL" id="MVGT01000457">
    <property type="protein sequence ID" value="OVA16931.1"/>
    <property type="molecule type" value="Genomic_DNA"/>
</dbReference>
<dbReference type="GO" id="GO:0035251">
    <property type="term" value="F:UDP-glucosyltransferase activity"/>
    <property type="evidence" value="ECO:0007669"/>
    <property type="project" value="InterPro"/>
</dbReference>
<dbReference type="InterPro" id="IPR002213">
    <property type="entry name" value="UDP_glucos_trans"/>
</dbReference>
<evidence type="ECO:0000313" key="5">
    <source>
        <dbReference type="Proteomes" id="UP000195402"/>
    </source>
</evidence>
<gene>
    <name evidence="4" type="ORF">BVC80_737g5</name>
</gene>
<proteinExistence type="inferred from homology"/>
<dbReference type="FunFam" id="3.40.50.2000:FF:000037">
    <property type="entry name" value="Glycosyltransferase"/>
    <property type="match status" value="1"/>
</dbReference>
<dbReference type="OrthoDB" id="5835829at2759"/>
<protein>
    <submittedName>
        <fullName evidence="4">UDP-glucuronosyl/UDP-glucosyltransferase</fullName>
    </submittedName>
</protein>
<evidence type="ECO:0000313" key="4">
    <source>
        <dbReference type="EMBL" id="OVA16931.1"/>
    </source>
</evidence>
<dbReference type="Gene3D" id="3.40.50.2000">
    <property type="entry name" value="Glycogen Phosphorylase B"/>
    <property type="match status" value="2"/>
</dbReference>
<dbReference type="Pfam" id="PF00201">
    <property type="entry name" value="UDPGT"/>
    <property type="match status" value="1"/>
</dbReference>
<evidence type="ECO:0000256" key="3">
    <source>
        <dbReference type="ARBA" id="ARBA00022679"/>
    </source>
</evidence>
<comment type="caution">
    <text evidence="4">The sequence shown here is derived from an EMBL/GenBank/DDBJ whole genome shotgun (WGS) entry which is preliminary data.</text>
</comment>
<dbReference type="InParanoid" id="A0A200R2J5"/>
<dbReference type="InterPro" id="IPR050481">
    <property type="entry name" value="UDP-glycosyltransf_plant"/>
</dbReference>
<organism evidence="4 5">
    <name type="scientific">Macleaya cordata</name>
    <name type="common">Five-seeded plume-poppy</name>
    <name type="synonym">Bocconia cordata</name>
    <dbReference type="NCBI Taxonomy" id="56857"/>
    <lineage>
        <taxon>Eukaryota</taxon>
        <taxon>Viridiplantae</taxon>
        <taxon>Streptophyta</taxon>
        <taxon>Embryophyta</taxon>
        <taxon>Tracheophyta</taxon>
        <taxon>Spermatophyta</taxon>
        <taxon>Magnoliopsida</taxon>
        <taxon>Ranunculales</taxon>
        <taxon>Papaveraceae</taxon>
        <taxon>Papaveroideae</taxon>
        <taxon>Macleaya</taxon>
    </lineage>
</organism>
<name>A0A200R2J5_MACCD</name>
<keyword evidence="5" id="KW-1185">Reference proteome</keyword>
<accession>A0A200R2J5</accession>
<dbReference type="AlphaFoldDB" id="A0A200R2J5"/>
<dbReference type="CDD" id="cd03784">
    <property type="entry name" value="GT1_Gtf-like"/>
    <property type="match status" value="1"/>
</dbReference>
<reference evidence="4 5" key="1">
    <citation type="journal article" date="2017" name="Mol. Plant">
        <title>The Genome of Medicinal Plant Macleaya cordata Provides New Insights into Benzylisoquinoline Alkaloids Metabolism.</title>
        <authorList>
            <person name="Liu X."/>
            <person name="Liu Y."/>
            <person name="Huang P."/>
            <person name="Ma Y."/>
            <person name="Qing Z."/>
            <person name="Tang Q."/>
            <person name="Cao H."/>
            <person name="Cheng P."/>
            <person name="Zheng Y."/>
            <person name="Yuan Z."/>
            <person name="Zhou Y."/>
            <person name="Liu J."/>
            <person name="Tang Z."/>
            <person name="Zhuo Y."/>
            <person name="Zhang Y."/>
            <person name="Yu L."/>
            <person name="Huang J."/>
            <person name="Yang P."/>
            <person name="Peng Q."/>
            <person name="Zhang J."/>
            <person name="Jiang W."/>
            <person name="Zhang Z."/>
            <person name="Lin K."/>
            <person name="Ro D.K."/>
            <person name="Chen X."/>
            <person name="Xiong X."/>
            <person name="Shang Y."/>
            <person name="Huang S."/>
            <person name="Zeng J."/>
        </authorList>
    </citation>
    <scope>NUCLEOTIDE SEQUENCE [LARGE SCALE GENOMIC DNA]</scope>
    <source>
        <strain evidence="5">cv. BLH2017</strain>
        <tissue evidence="4">Root</tissue>
    </source>
</reference>
<keyword evidence="3 4" id="KW-0808">Transferase</keyword>
<dbReference type="PANTHER" id="PTHR48049">
    <property type="entry name" value="GLYCOSYLTRANSFERASE"/>
    <property type="match status" value="1"/>
</dbReference>
<dbReference type="PANTHER" id="PTHR48049:SF75">
    <property type="entry name" value="UDP-RHAMNOSE:RHAMNOSYLTRANSFERASE 1"/>
    <property type="match status" value="1"/>
</dbReference>
<dbReference type="SUPFAM" id="SSF53756">
    <property type="entry name" value="UDP-Glycosyltransferase/glycogen phosphorylase"/>
    <property type="match status" value="1"/>
</dbReference>
<evidence type="ECO:0000256" key="2">
    <source>
        <dbReference type="ARBA" id="ARBA00022676"/>
    </source>
</evidence>
<comment type="similarity">
    <text evidence="1">Belongs to the UDP-glycosyltransferase family.</text>
</comment>
<sequence>MAAKENNHHVVMFPWLAFGHILPFFELSKSLASKGIQISFVSTPRNIQRLPTLPPSLKNSINLVSIDLPLIDNLPSGSEATVDLKRLEQVQYLKKAYDELQTPFEMLLNQIKIKPDLIIFDFIACWIPEIAGKFSIPSAYFSVYSATTLAFIGPPSELKSSTHRSTPEEFTVVPNWIPFPSTVSFRLDEAAPLCQAMNFPDITGNSTGSRVLKTIEGCDFILVRSCKEFEGEYLNLLTDFYQKPVFPIGLLPPQCSVNRISGSTDEPRFDMFSWLDKQAPKSVVFVGFGSEYKMNIDQIHELAFGLELSELPFLWVLRKSEDIERSDLLPSGYEDRITDRGFMCLGWVSQMEILAHKAIGGCLFHSGWGTIVESLSYGHAQILMPMMADQGLNARLLVEKGSGFEVERNKDGSFSRDAVAESMRMVMTDPDGEQLRLNAAQMREIFSNQDLHEDYINKFVSALEHPLLSTETGKEDQIDMIRNLVH</sequence>